<accession>A0A518BQT4</accession>
<dbReference type="KEGG" id="pbap:Pla133_44530"/>
<dbReference type="AlphaFoldDB" id="A0A518BQT4"/>
<dbReference type="Gene3D" id="3.90.1200.10">
    <property type="match status" value="1"/>
</dbReference>
<dbReference type="SUPFAM" id="SSF56112">
    <property type="entry name" value="Protein kinase-like (PK-like)"/>
    <property type="match status" value="1"/>
</dbReference>
<gene>
    <name evidence="2" type="ORF">Pla133_44530</name>
</gene>
<dbReference type="GO" id="GO:0016740">
    <property type="term" value="F:transferase activity"/>
    <property type="evidence" value="ECO:0007669"/>
    <property type="project" value="UniProtKB-KW"/>
</dbReference>
<organism evidence="2 3">
    <name type="scientific">Engelhardtia mirabilis</name>
    <dbReference type="NCBI Taxonomy" id="2528011"/>
    <lineage>
        <taxon>Bacteria</taxon>
        <taxon>Pseudomonadati</taxon>
        <taxon>Planctomycetota</taxon>
        <taxon>Planctomycetia</taxon>
        <taxon>Planctomycetia incertae sedis</taxon>
        <taxon>Engelhardtia</taxon>
    </lineage>
</organism>
<dbReference type="Proteomes" id="UP000316921">
    <property type="component" value="Chromosome"/>
</dbReference>
<dbReference type="InterPro" id="IPR002575">
    <property type="entry name" value="Aminoglycoside_PTrfase"/>
</dbReference>
<dbReference type="EMBL" id="CP036287">
    <property type="protein sequence ID" value="QDU69334.1"/>
    <property type="molecule type" value="Genomic_DNA"/>
</dbReference>
<proteinExistence type="predicted"/>
<keyword evidence="2" id="KW-0808">Transferase</keyword>
<reference evidence="2 3" key="1">
    <citation type="submission" date="2019-02" db="EMBL/GenBank/DDBJ databases">
        <title>Deep-cultivation of Planctomycetes and their phenomic and genomic characterization uncovers novel biology.</title>
        <authorList>
            <person name="Wiegand S."/>
            <person name="Jogler M."/>
            <person name="Boedeker C."/>
            <person name="Pinto D."/>
            <person name="Vollmers J."/>
            <person name="Rivas-Marin E."/>
            <person name="Kohn T."/>
            <person name="Peeters S.H."/>
            <person name="Heuer A."/>
            <person name="Rast P."/>
            <person name="Oberbeckmann S."/>
            <person name="Bunk B."/>
            <person name="Jeske O."/>
            <person name="Meyerdierks A."/>
            <person name="Storesund J.E."/>
            <person name="Kallscheuer N."/>
            <person name="Luecker S."/>
            <person name="Lage O.M."/>
            <person name="Pohl T."/>
            <person name="Merkel B.J."/>
            <person name="Hornburger P."/>
            <person name="Mueller R.-W."/>
            <person name="Bruemmer F."/>
            <person name="Labrenz M."/>
            <person name="Spormann A.M."/>
            <person name="Op den Camp H."/>
            <person name="Overmann J."/>
            <person name="Amann R."/>
            <person name="Jetten M.S.M."/>
            <person name="Mascher T."/>
            <person name="Medema M.H."/>
            <person name="Devos D.P."/>
            <person name="Kaster A.-K."/>
            <person name="Ovreas L."/>
            <person name="Rohde M."/>
            <person name="Galperin M.Y."/>
            <person name="Jogler C."/>
        </authorList>
    </citation>
    <scope>NUCLEOTIDE SEQUENCE [LARGE SCALE GENOMIC DNA]</scope>
    <source>
        <strain evidence="2 3">Pla133</strain>
    </source>
</reference>
<name>A0A518BQT4_9BACT</name>
<evidence type="ECO:0000313" key="2">
    <source>
        <dbReference type="EMBL" id="QDU69334.1"/>
    </source>
</evidence>
<dbReference type="InterPro" id="IPR011009">
    <property type="entry name" value="Kinase-like_dom_sf"/>
</dbReference>
<dbReference type="Pfam" id="PF01636">
    <property type="entry name" value="APH"/>
    <property type="match status" value="1"/>
</dbReference>
<keyword evidence="3" id="KW-1185">Reference proteome</keyword>
<feature type="domain" description="Aminoglycoside phosphotransferase" evidence="1">
    <location>
        <begin position="15"/>
        <end position="157"/>
    </location>
</feature>
<evidence type="ECO:0000259" key="1">
    <source>
        <dbReference type="Pfam" id="PF01636"/>
    </source>
</evidence>
<evidence type="ECO:0000313" key="3">
    <source>
        <dbReference type="Proteomes" id="UP000316921"/>
    </source>
</evidence>
<sequence>MGETVLPERIASPTGFALDLAGFLRALPSIPANNGPPAGPRNFHRGGDLACYDAQFREDVEVLSHRLKAAAVSEVWAMALSSHWGHAPGRVHGGMAVGNLPVESGKLGGVIDLGATCVGDPACDLVPAWTFLGVEGCRTLRDALPLDRATWERGRGWVLWKALIVAAGLAETNAWEGGQAWSTIASVLADHAEPRGYGARAAEGSK</sequence>
<protein>
    <submittedName>
        <fullName evidence="2">Phosphotransferase enzyme family protein</fullName>
    </submittedName>
</protein>